<evidence type="ECO:0000313" key="2">
    <source>
        <dbReference type="Proteomes" id="UP000246635"/>
    </source>
</evidence>
<dbReference type="InterPro" id="IPR004027">
    <property type="entry name" value="SEC_C_motif"/>
</dbReference>
<accession>A0A2V2YH44</accession>
<dbReference type="RefSeq" id="WP_174812798.1">
    <property type="nucleotide sequence ID" value="NZ_CP054613.1"/>
</dbReference>
<gene>
    <name evidence="1" type="ORF">DFQ01_13522</name>
</gene>
<protein>
    <submittedName>
        <fullName evidence="1">SEC-C motif-containing protein</fullName>
    </submittedName>
</protein>
<dbReference type="Gene3D" id="1.10.472.10">
    <property type="entry name" value="Cyclin-like"/>
    <property type="match status" value="1"/>
</dbReference>
<keyword evidence="2" id="KW-1185">Reference proteome</keyword>
<reference evidence="1 2" key="1">
    <citation type="submission" date="2018-05" db="EMBL/GenBank/DDBJ databases">
        <title>Genomic Encyclopedia of Type Strains, Phase III (KMG-III): the genomes of soil and plant-associated and newly described type strains.</title>
        <authorList>
            <person name="Whitman W."/>
        </authorList>
    </citation>
    <scope>NUCLEOTIDE SEQUENCE [LARGE SCALE GENOMIC DNA]</scope>
    <source>
        <strain evidence="1 2">CECT 5696</strain>
    </source>
</reference>
<evidence type="ECO:0000313" key="1">
    <source>
        <dbReference type="EMBL" id="PWV92461.1"/>
    </source>
</evidence>
<dbReference type="Pfam" id="PF02810">
    <property type="entry name" value="SEC-C"/>
    <property type="match status" value="1"/>
</dbReference>
<dbReference type="SUPFAM" id="SSF47954">
    <property type="entry name" value="Cyclin-like"/>
    <property type="match status" value="1"/>
</dbReference>
<dbReference type="SUPFAM" id="SSF103642">
    <property type="entry name" value="Sec-C motif"/>
    <property type="match status" value="1"/>
</dbReference>
<name>A0A2V2YH44_9BACL</name>
<proteinExistence type="predicted"/>
<dbReference type="InterPro" id="IPR036915">
    <property type="entry name" value="Cyclin-like_sf"/>
</dbReference>
<dbReference type="AlphaFoldDB" id="A0A2V2YH44"/>
<dbReference type="Gene3D" id="3.10.450.50">
    <property type="match status" value="1"/>
</dbReference>
<dbReference type="Proteomes" id="UP000246635">
    <property type="component" value="Unassembled WGS sequence"/>
</dbReference>
<sequence>MKQGNNKIGRNESCPCGSGLKYKRCCLEKVQQQGRQTVEGTAASADAASQNAPVTAEGMLKWIHELSWKRTEDQQLAEMLVERMHGTEPSIIIRAIWVWHCYADETAPAYAKPEVYCAAIEYLMSEAHGLSNTQKGLATKYGVSPTTLSKRYRELAAFFDNRAVDSPAVKVPEVALV</sequence>
<dbReference type="EMBL" id="QGTQ01000035">
    <property type="protein sequence ID" value="PWV92461.1"/>
    <property type="molecule type" value="Genomic_DNA"/>
</dbReference>
<comment type="caution">
    <text evidence="1">The sequence shown here is derived from an EMBL/GenBank/DDBJ whole genome shotgun (WGS) entry which is preliminary data.</text>
</comment>
<organism evidence="1 2">
    <name type="scientific">Paenibacillus cellulosilyticus</name>
    <dbReference type="NCBI Taxonomy" id="375489"/>
    <lineage>
        <taxon>Bacteria</taxon>
        <taxon>Bacillati</taxon>
        <taxon>Bacillota</taxon>
        <taxon>Bacilli</taxon>
        <taxon>Bacillales</taxon>
        <taxon>Paenibacillaceae</taxon>
        <taxon>Paenibacillus</taxon>
    </lineage>
</organism>